<dbReference type="Proteomes" id="UP000234275">
    <property type="component" value="Unassembled WGS sequence"/>
</dbReference>
<feature type="region of interest" description="Disordered" evidence="1">
    <location>
        <begin position="1"/>
        <end position="145"/>
    </location>
</feature>
<gene>
    <name evidence="2" type="ORF">P170DRAFT_509225</name>
</gene>
<organism evidence="2 3">
    <name type="scientific">Aspergillus steynii IBT 23096</name>
    <dbReference type="NCBI Taxonomy" id="1392250"/>
    <lineage>
        <taxon>Eukaryota</taxon>
        <taxon>Fungi</taxon>
        <taxon>Dikarya</taxon>
        <taxon>Ascomycota</taxon>
        <taxon>Pezizomycotina</taxon>
        <taxon>Eurotiomycetes</taxon>
        <taxon>Eurotiomycetidae</taxon>
        <taxon>Eurotiales</taxon>
        <taxon>Aspergillaceae</taxon>
        <taxon>Aspergillus</taxon>
        <taxon>Aspergillus subgen. Circumdati</taxon>
    </lineage>
</organism>
<evidence type="ECO:0000256" key="1">
    <source>
        <dbReference type="SAM" id="MobiDB-lite"/>
    </source>
</evidence>
<feature type="compositionally biased region" description="Polar residues" evidence="1">
    <location>
        <begin position="1"/>
        <end position="23"/>
    </location>
</feature>
<evidence type="ECO:0000313" key="3">
    <source>
        <dbReference type="Proteomes" id="UP000234275"/>
    </source>
</evidence>
<reference evidence="2 3" key="1">
    <citation type="submission" date="2016-12" db="EMBL/GenBank/DDBJ databases">
        <title>The genomes of Aspergillus section Nigri reveals drivers in fungal speciation.</title>
        <authorList>
            <consortium name="DOE Joint Genome Institute"/>
            <person name="Vesth T.C."/>
            <person name="Nybo J."/>
            <person name="Theobald S."/>
            <person name="Brandl J."/>
            <person name="Frisvad J.C."/>
            <person name="Nielsen K.F."/>
            <person name="Lyhne E.K."/>
            <person name="Kogle M.E."/>
            <person name="Kuo A."/>
            <person name="Riley R."/>
            <person name="Clum A."/>
            <person name="Nolan M."/>
            <person name="Lipzen A."/>
            <person name="Salamov A."/>
            <person name="Henrissat B."/>
            <person name="Wiebenga A."/>
            <person name="De Vries R.P."/>
            <person name="Grigoriev I.V."/>
            <person name="Mortensen U.H."/>
            <person name="Andersen M.R."/>
            <person name="Baker S.E."/>
        </authorList>
    </citation>
    <scope>NUCLEOTIDE SEQUENCE [LARGE SCALE GENOMIC DNA]</scope>
    <source>
        <strain evidence="2 3">IBT 23096</strain>
    </source>
</reference>
<proteinExistence type="predicted"/>
<feature type="compositionally biased region" description="Polar residues" evidence="1">
    <location>
        <begin position="74"/>
        <end position="85"/>
    </location>
</feature>
<protein>
    <submittedName>
        <fullName evidence="2">Uncharacterized protein</fullName>
    </submittedName>
</protein>
<dbReference type="RefSeq" id="XP_024706498.1">
    <property type="nucleotide sequence ID" value="XM_024854653.1"/>
</dbReference>
<sequence>MASFNREGSWSTRSGQGLEQHPQTARFPPHISYGPNGRRPRGNRNKRRGGSGHDEDRHQQNSSRPFDPRASHNAAASNHTQQQARRSGVRNYPTKPQGENRVQRPPHRNQNQNPNRNNNRKFNNVFIPRAGNSKGRRPQTRCLIDPDGDVVMKDVSERFRQEIHREDPDSDVEMIDVFLPLEHPLIPLVQAAARSAPPNARKNRNNKRFGRRDADGDTLMLDAPPL</sequence>
<dbReference type="VEuPathDB" id="FungiDB:P170DRAFT_509225"/>
<dbReference type="EMBL" id="MSFO01000003">
    <property type="protein sequence ID" value="PLB51196.1"/>
    <property type="molecule type" value="Genomic_DNA"/>
</dbReference>
<dbReference type="GeneID" id="36562359"/>
<comment type="caution">
    <text evidence="2">The sequence shown here is derived from an EMBL/GenBank/DDBJ whole genome shotgun (WGS) entry which is preliminary data.</text>
</comment>
<accession>A0A2I2GE69</accession>
<feature type="compositionally biased region" description="Basic residues" evidence="1">
    <location>
        <begin position="38"/>
        <end position="50"/>
    </location>
</feature>
<feature type="region of interest" description="Disordered" evidence="1">
    <location>
        <begin position="194"/>
        <end position="226"/>
    </location>
</feature>
<dbReference type="AlphaFoldDB" id="A0A2I2GE69"/>
<name>A0A2I2GE69_9EURO</name>
<feature type="compositionally biased region" description="Low complexity" evidence="1">
    <location>
        <begin position="108"/>
        <end position="124"/>
    </location>
</feature>
<feature type="compositionally biased region" description="Basic residues" evidence="1">
    <location>
        <begin position="201"/>
        <end position="210"/>
    </location>
</feature>
<evidence type="ECO:0000313" key="2">
    <source>
        <dbReference type="EMBL" id="PLB51196.1"/>
    </source>
</evidence>
<keyword evidence="3" id="KW-1185">Reference proteome</keyword>